<accession>A0A0K3C9E8</accession>
<evidence type="ECO:0000313" key="11">
    <source>
        <dbReference type="EMBL" id="CTR05518.1"/>
    </source>
</evidence>
<gene>
    <name evidence="11" type="primary">FGENESH: predicted gene_2.548</name>
    <name evidence="11" type="ORF">BN2166_0013790</name>
</gene>
<dbReference type="GO" id="GO:0071039">
    <property type="term" value="P:nuclear polyadenylation-dependent CUT catabolic process"/>
    <property type="evidence" value="ECO:0007669"/>
    <property type="project" value="TreeGrafter"/>
</dbReference>
<dbReference type="EMBL" id="CWKI01000002">
    <property type="protein sequence ID" value="CTR05518.1"/>
    <property type="molecule type" value="Genomic_DNA"/>
</dbReference>
<evidence type="ECO:0000256" key="1">
    <source>
        <dbReference type="ARBA" id="ARBA00004123"/>
    </source>
</evidence>
<dbReference type="Proteomes" id="UP000199069">
    <property type="component" value="Unassembled WGS sequence"/>
</dbReference>
<dbReference type="GO" id="GO:0071037">
    <property type="term" value="P:nuclear polyadenylation-dependent snRNA catabolic process"/>
    <property type="evidence" value="ECO:0007669"/>
    <property type="project" value="TreeGrafter"/>
</dbReference>
<feature type="compositionally biased region" description="Basic and acidic residues" evidence="9">
    <location>
        <begin position="523"/>
        <end position="534"/>
    </location>
</feature>
<dbReference type="PROSITE" id="PS50158">
    <property type="entry name" value="ZF_CCHC"/>
    <property type="match status" value="2"/>
</dbReference>
<keyword evidence="2" id="KW-0507">mRNA processing</keyword>
<dbReference type="SUPFAM" id="SSF57756">
    <property type="entry name" value="Retrovirus zinc finger-like domains"/>
    <property type="match status" value="2"/>
</dbReference>
<dbReference type="GO" id="GO:0071038">
    <property type="term" value="P:TRAMP-dependent tRNA surveillance pathway"/>
    <property type="evidence" value="ECO:0007669"/>
    <property type="project" value="TreeGrafter"/>
</dbReference>
<feature type="compositionally biased region" description="Low complexity" evidence="9">
    <location>
        <begin position="46"/>
        <end position="55"/>
    </location>
</feature>
<feature type="domain" description="CCHC-type" evidence="10">
    <location>
        <begin position="322"/>
        <end position="335"/>
    </location>
</feature>
<dbReference type="GO" id="GO:0003723">
    <property type="term" value="F:RNA binding"/>
    <property type="evidence" value="ECO:0007669"/>
    <property type="project" value="TreeGrafter"/>
</dbReference>
<feature type="compositionally biased region" description="Low complexity" evidence="9">
    <location>
        <begin position="422"/>
        <end position="437"/>
    </location>
</feature>
<dbReference type="GO" id="GO:0031499">
    <property type="term" value="C:TRAMP complex"/>
    <property type="evidence" value="ECO:0007669"/>
    <property type="project" value="TreeGrafter"/>
</dbReference>
<dbReference type="GO" id="GO:0071035">
    <property type="term" value="P:nuclear polyadenylation-dependent rRNA catabolic process"/>
    <property type="evidence" value="ECO:0007669"/>
    <property type="project" value="TreeGrafter"/>
</dbReference>
<feature type="compositionally biased region" description="Gly residues" evidence="9">
    <location>
        <begin position="566"/>
        <end position="590"/>
    </location>
</feature>
<evidence type="ECO:0000256" key="2">
    <source>
        <dbReference type="ARBA" id="ARBA00022664"/>
    </source>
</evidence>
<organism evidence="11 12">
    <name type="scientific">Rhodotorula toruloides</name>
    <name type="common">Yeast</name>
    <name type="synonym">Rhodosporidium toruloides</name>
    <dbReference type="NCBI Taxonomy" id="5286"/>
    <lineage>
        <taxon>Eukaryota</taxon>
        <taxon>Fungi</taxon>
        <taxon>Dikarya</taxon>
        <taxon>Basidiomycota</taxon>
        <taxon>Pucciniomycotina</taxon>
        <taxon>Microbotryomycetes</taxon>
        <taxon>Sporidiobolales</taxon>
        <taxon>Sporidiobolaceae</taxon>
        <taxon>Rhodotorula</taxon>
    </lineage>
</organism>
<name>A0A0K3C9E8_RHOTO</name>
<feature type="compositionally biased region" description="Low complexity" evidence="9">
    <location>
        <begin position="18"/>
        <end position="35"/>
    </location>
</feature>
<dbReference type="OMA" id="PTWRRCQ"/>
<dbReference type="STRING" id="5286.A0A0K3C9E8"/>
<evidence type="ECO:0000256" key="9">
    <source>
        <dbReference type="SAM" id="MobiDB-lite"/>
    </source>
</evidence>
<proteinExistence type="predicted"/>
<evidence type="ECO:0000313" key="12">
    <source>
        <dbReference type="Proteomes" id="UP000199069"/>
    </source>
</evidence>
<dbReference type="Gene3D" id="4.10.60.10">
    <property type="entry name" value="Zinc finger, CCHC-type"/>
    <property type="match status" value="2"/>
</dbReference>
<evidence type="ECO:0000256" key="8">
    <source>
        <dbReference type="PROSITE-ProRule" id="PRU00047"/>
    </source>
</evidence>
<keyword evidence="7" id="KW-0539">Nucleus</keyword>
<evidence type="ECO:0000256" key="4">
    <source>
        <dbReference type="ARBA" id="ARBA00022737"/>
    </source>
</evidence>
<feature type="compositionally biased region" description="Pro residues" evidence="9">
    <location>
        <begin position="495"/>
        <end position="504"/>
    </location>
</feature>
<keyword evidence="4" id="KW-0677">Repeat</keyword>
<keyword evidence="3" id="KW-0479">Metal-binding</keyword>
<keyword evidence="5 8" id="KW-0863">Zinc-finger</keyword>
<feature type="compositionally biased region" description="Acidic residues" evidence="9">
    <location>
        <begin position="120"/>
        <end position="130"/>
    </location>
</feature>
<feature type="domain" description="CCHC-type" evidence="10">
    <location>
        <begin position="283"/>
        <end position="296"/>
    </location>
</feature>
<feature type="compositionally biased region" description="Low complexity" evidence="9">
    <location>
        <begin position="179"/>
        <end position="193"/>
    </location>
</feature>
<feature type="region of interest" description="Disordered" evidence="9">
    <location>
        <begin position="1"/>
        <end position="204"/>
    </location>
</feature>
<dbReference type="InterPro" id="IPR001878">
    <property type="entry name" value="Znf_CCHC"/>
</dbReference>
<dbReference type="PANTHER" id="PTHR46543">
    <property type="entry name" value="ZINC FINGER CCHC DOMAIN-CONTAINING PROTEIN 7"/>
    <property type="match status" value="1"/>
</dbReference>
<dbReference type="GO" id="GO:0071036">
    <property type="term" value="P:nuclear polyadenylation-dependent snoRNA catabolic process"/>
    <property type="evidence" value="ECO:0007669"/>
    <property type="project" value="TreeGrafter"/>
</dbReference>
<dbReference type="PANTHER" id="PTHR46543:SF1">
    <property type="entry name" value="ZINC FINGER CCHC DOMAIN-CONTAINING PROTEIN 7"/>
    <property type="match status" value="1"/>
</dbReference>
<evidence type="ECO:0000259" key="10">
    <source>
        <dbReference type="PROSITE" id="PS50158"/>
    </source>
</evidence>
<comment type="subcellular location">
    <subcellularLocation>
        <location evidence="1">Nucleus</location>
    </subcellularLocation>
</comment>
<protein>
    <submittedName>
        <fullName evidence="11">BY PROTMAP: gi|472587258|gb|EMS24757.1| protein AIR1/2 [Rhodosporidium toruloides NP11] gi|647401185|emb|CDR47257.1| RHTO0S14e01156g1_1 [Rhodosporidium toruloides]</fullName>
    </submittedName>
</protein>
<feature type="compositionally biased region" description="Basic and acidic residues" evidence="9">
    <location>
        <begin position="542"/>
        <end position="561"/>
    </location>
</feature>
<evidence type="ECO:0000256" key="5">
    <source>
        <dbReference type="ARBA" id="ARBA00022771"/>
    </source>
</evidence>
<feature type="compositionally biased region" description="Acidic residues" evidence="9">
    <location>
        <begin position="458"/>
        <end position="467"/>
    </location>
</feature>
<evidence type="ECO:0000256" key="6">
    <source>
        <dbReference type="ARBA" id="ARBA00022833"/>
    </source>
</evidence>
<keyword evidence="6" id="KW-0862">Zinc</keyword>
<reference evidence="11 12" key="1">
    <citation type="submission" date="2015-07" db="EMBL/GenBank/DDBJ databases">
        <authorList>
            <person name="Cajimat M.N.B."/>
            <person name="Milazzo M.L."/>
            <person name="Fulhorst C.F."/>
        </authorList>
    </citation>
    <scope>NUCLEOTIDE SEQUENCE [LARGE SCALE GENOMIC DNA]</scope>
    <source>
        <strain evidence="11">Single colony</strain>
    </source>
</reference>
<feature type="compositionally biased region" description="Gly residues" evidence="9">
    <location>
        <begin position="473"/>
        <end position="491"/>
    </location>
</feature>
<keyword evidence="12" id="KW-1185">Reference proteome</keyword>
<dbReference type="GO" id="GO:0006397">
    <property type="term" value="P:mRNA processing"/>
    <property type="evidence" value="ECO:0007669"/>
    <property type="project" value="UniProtKB-KW"/>
</dbReference>
<dbReference type="SMART" id="SM00343">
    <property type="entry name" value="ZnF_C2HC"/>
    <property type="match status" value="5"/>
</dbReference>
<evidence type="ECO:0000256" key="3">
    <source>
        <dbReference type="ARBA" id="ARBA00022723"/>
    </source>
</evidence>
<feature type="region of interest" description="Disordered" evidence="9">
    <location>
        <begin position="217"/>
        <end position="238"/>
    </location>
</feature>
<dbReference type="GO" id="GO:0008270">
    <property type="term" value="F:zinc ion binding"/>
    <property type="evidence" value="ECO:0007669"/>
    <property type="project" value="UniProtKB-KW"/>
</dbReference>
<dbReference type="InterPro" id="IPR051644">
    <property type="entry name" value="TRAMP_AT-DNA-binding"/>
</dbReference>
<sequence>MGRNASPKKPTPASRSFSSRLTPLPASSPRPSALTFGKPLDECSRRSASAFTAASLPVSRSHTPASDMPAQKRSLDDAAGPSTPAALSKSKKRRARRSGEYVGGKFAQRTKKQNGAANAGDDDDLEEGEVVEGNFDDLFMVDTTPAAVKEKDRSVGAPTPLRGTDDGSEELEEPNALLASEAKGTSGAGSSASEPTRASVDDGMESDEAMRTFAKEVAMSEDEDEEETSGDDDHDEEAVDGEGLMLYDDEEELEKAIQGRIVDDSSAPVTGRYYKEADLTKTCVLCGESGHTSRDCTHSQCFICGAIDTDHEARNCPVALVCSACGSRGHFARDCTIAPHSRGGYGQRCSVCSSSNHTATNCPSHWRIYDTSGPKPPKRKLLLACANCGSNKDHFVDDCLLPRGHPLRYADPSAFNRAALGSAASSLPGPSASSSSSSRRRGGAAGKLDRRPQPRQYEDDDAADDDWFASRARGGGGRSGGGGSGNGGGRASRGQPPPPPPPPIAFRDRGRGGGGSARGSHIHFSDDSRSRFHDSGTPSSSYRDRDRDYGSAYESPRDEWRSMYGSAGGGNGGGRGDGRRGPGGGKGNNGGVEQRGAAPSLLDRMGGGGGGRSSKPQPRYKGGYT</sequence>
<dbReference type="InterPro" id="IPR036875">
    <property type="entry name" value="Znf_CCHC_sf"/>
</dbReference>
<dbReference type="AlphaFoldDB" id="A0A0K3C9E8"/>
<evidence type="ECO:0000256" key="7">
    <source>
        <dbReference type="ARBA" id="ARBA00023242"/>
    </source>
</evidence>
<feature type="compositionally biased region" description="Acidic residues" evidence="9">
    <location>
        <begin position="219"/>
        <end position="238"/>
    </location>
</feature>
<dbReference type="GO" id="GO:0071031">
    <property type="term" value="P:nuclear mRNA surveillance of mRNA 3'-end processing"/>
    <property type="evidence" value="ECO:0007669"/>
    <property type="project" value="TreeGrafter"/>
</dbReference>
<feature type="region of interest" description="Disordered" evidence="9">
    <location>
        <begin position="422"/>
        <end position="625"/>
    </location>
</feature>
<dbReference type="Pfam" id="PF00098">
    <property type="entry name" value="zf-CCHC"/>
    <property type="match status" value="2"/>
</dbReference>